<dbReference type="EMBL" id="JACEGQ020000215">
    <property type="protein sequence ID" value="KAH8479380.1"/>
    <property type="molecule type" value="Genomic_DNA"/>
</dbReference>
<evidence type="ECO:0000313" key="2">
    <source>
        <dbReference type="EMBL" id="KAH8479380.1"/>
    </source>
</evidence>
<gene>
    <name evidence="2" type="ORF">H0E87_010651</name>
</gene>
<name>A0A8T2WE69_POPDE</name>
<sequence>MIQVVGVDVSVGSEEIESVGDFEILSRKDLLARYLGSAEQRRNVLPDDSGQAVAVMSGALKNFLQKVQENGALSGAIGLGGSGGTSLISSTFRSLPIGLPKVMVSTVASGQTEPYIGSLDLIL</sequence>
<dbReference type="Gene3D" id="3.40.50.12020">
    <property type="entry name" value="Uncharacterised protein family UPF0261, NN domain"/>
    <property type="match status" value="1"/>
</dbReference>
<dbReference type="Pfam" id="PF06792">
    <property type="entry name" value="UPF0261"/>
    <property type="match status" value="1"/>
</dbReference>
<dbReference type="InterPro" id="IPR051353">
    <property type="entry name" value="Tobamovirus_resist_UPF0261"/>
</dbReference>
<evidence type="ECO:0000313" key="3">
    <source>
        <dbReference type="Proteomes" id="UP000807159"/>
    </source>
</evidence>
<dbReference type="AlphaFoldDB" id="A0A8T2WE69"/>
<comment type="caution">
    <text evidence="2">The sequence shown here is derived from an EMBL/GenBank/DDBJ whole genome shotgun (WGS) entry which is preliminary data.</text>
</comment>
<evidence type="ECO:0000259" key="1">
    <source>
        <dbReference type="Pfam" id="PF06792"/>
    </source>
</evidence>
<reference evidence="2" key="1">
    <citation type="journal article" date="2021" name="J. Hered.">
        <title>Genome Assembly of Salicaceae Populus deltoides (Eastern Cottonwood) I-69 Based on Nanopore Sequencing and Hi-C Technologies.</title>
        <authorList>
            <person name="Bai S."/>
            <person name="Wu H."/>
            <person name="Zhang J."/>
            <person name="Pan Z."/>
            <person name="Zhao W."/>
            <person name="Li Z."/>
            <person name="Tong C."/>
        </authorList>
    </citation>
    <scope>NUCLEOTIDE SEQUENCE</scope>
    <source>
        <tissue evidence="2">Leaf</tissue>
    </source>
</reference>
<dbReference type="InterPro" id="IPR044122">
    <property type="entry name" value="UPF0261_N"/>
</dbReference>
<keyword evidence="3" id="KW-1185">Reference proteome</keyword>
<dbReference type="PANTHER" id="PTHR31862:SF1">
    <property type="entry name" value="UPF0261 DOMAIN PROTEIN (AFU_ORTHOLOGUE AFUA_1G10120)"/>
    <property type="match status" value="1"/>
</dbReference>
<feature type="domain" description="UPF0261" evidence="1">
    <location>
        <begin position="2"/>
        <end position="123"/>
    </location>
</feature>
<proteinExistence type="predicted"/>
<dbReference type="Proteomes" id="UP000807159">
    <property type="component" value="Unassembled WGS sequence"/>
</dbReference>
<protein>
    <recommendedName>
        <fullName evidence="1">UPF0261 domain-containing protein</fullName>
    </recommendedName>
</protein>
<organism evidence="2 3">
    <name type="scientific">Populus deltoides</name>
    <name type="common">Eastern poplar</name>
    <name type="synonym">Eastern cottonwood</name>
    <dbReference type="NCBI Taxonomy" id="3696"/>
    <lineage>
        <taxon>Eukaryota</taxon>
        <taxon>Viridiplantae</taxon>
        <taxon>Streptophyta</taxon>
        <taxon>Embryophyta</taxon>
        <taxon>Tracheophyta</taxon>
        <taxon>Spermatophyta</taxon>
        <taxon>Magnoliopsida</taxon>
        <taxon>eudicotyledons</taxon>
        <taxon>Gunneridae</taxon>
        <taxon>Pentapetalae</taxon>
        <taxon>rosids</taxon>
        <taxon>fabids</taxon>
        <taxon>Malpighiales</taxon>
        <taxon>Salicaceae</taxon>
        <taxon>Saliceae</taxon>
        <taxon>Populus</taxon>
    </lineage>
</organism>
<dbReference type="PANTHER" id="PTHR31862">
    <property type="entry name" value="UPF0261 DOMAIN PROTEIN (AFU_ORTHOLOGUE AFUA_1G10120)"/>
    <property type="match status" value="1"/>
</dbReference>
<accession>A0A8T2WE69</accession>